<name>A0A6L5YNS4_9FIRM</name>
<evidence type="ECO:0000313" key="2">
    <source>
        <dbReference type="Proteomes" id="UP000474024"/>
    </source>
</evidence>
<dbReference type="RefSeq" id="WP_154427662.1">
    <property type="nucleotide sequence ID" value="NZ_VUNI01000001.1"/>
</dbReference>
<evidence type="ECO:0000313" key="1">
    <source>
        <dbReference type="EMBL" id="MST73466.1"/>
    </source>
</evidence>
<gene>
    <name evidence="1" type="ORF">FYJ75_00270</name>
</gene>
<sequence>MAEYALKIHNREYELPKKTISVQERIDKIDDDNEKKLLPKRKKYENMFAFVKDMVGEDAAKEIFETDDLSRIDDIDLCTITISYLGIVDAYSKAIRDYQMDGSESAINNEVLGKVISLAKSVETIQNVTSQVQK</sequence>
<dbReference type="Proteomes" id="UP000474024">
    <property type="component" value="Unassembled WGS sequence"/>
</dbReference>
<keyword evidence="2" id="KW-1185">Reference proteome</keyword>
<protein>
    <submittedName>
        <fullName evidence="1">Uncharacterized protein</fullName>
    </submittedName>
</protein>
<comment type="caution">
    <text evidence="1">The sequence shown here is derived from an EMBL/GenBank/DDBJ whole genome shotgun (WGS) entry which is preliminary data.</text>
</comment>
<dbReference type="AlphaFoldDB" id="A0A6L5YNS4"/>
<dbReference type="EMBL" id="VUNI01000001">
    <property type="protein sequence ID" value="MST73466.1"/>
    <property type="molecule type" value="Genomic_DNA"/>
</dbReference>
<accession>A0A6L5YNS4</accession>
<organism evidence="1 2">
    <name type="scientific">Roseburia porci</name>
    <dbReference type="NCBI Taxonomy" id="2605790"/>
    <lineage>
        <taxon>Bacteria</taxon>
        <taxon>Bacillati</taxon>
        <taxon>Bacillota</taxon>
        <taxon>Clostridia</taxon>
        <taxon>Lachnospirales</taxon>
        <taxon>Lachnospiraceae</taxon>
        <taxon>Roseburia</taxon>
    </lineage>
</organism>
<reference evidence="1 2" key="1">
    <citation type="submission" date="2019-08" db="EMBL/GenBank/DDBJ databases">
        <title>In-depth cultivation of the pig gut microbiome towards novel bacterial diversity and tailored functional studies.</title>
        <authorList>
            <person name="Wylensek D."/>
            <person name="Hitch T.C.A."/>
            <person name="Clavel T."/>
        </authorList>
    </citation>
    <scope>NUCLEOTIDE SEQUENCE [LARGE SCALE GENOMIC DNA]</scope>
    <source>
        <strain evidence="1 2">MUC/MUC-530-WT-4D</strain>
    </source>
</reference>
<proteinExistence type="predicted"/>